<dbReference type="PANTHER" id="PTHR43506">
    <property type="entry name" value="BIOTIN/LIPOATE A/B PROTEIN LIGASE FAMILY"/>
    <property type="match status" value="1"/>
</dbReference>
<dbReference type="OrthoDB" id="201621at2759"/>
<dbReference type="PROSITE" id="PS51733">
    <property type="entry name" value="BPL_LPL_CATALYTIC"/>
    <property type="match status" value="1"/>
</dbReference>
<dbReference type="Pfam" id="PF21948">
    <property type="entry name" value="LplA-B_cat"/>
    <property type="match status" value="1"/>
</dbReference>
<dbReference type="InterPro" id="IPR045864">
    <property type="entry name" value="aa-tRNA-synth_II/BPL/LPL"/>
</dbReference>
<name>A0A250XQ27_9CHLO</name>
<dbReference type="InterPro" id="IPR053264">
    <property type="entry name" value="Lipoate-ligase_2_inactive"/>
</dbReference>
<comment type="caution">
    <text evidence="2">The sequence shown here is derived from an EMBL/GenBank/DDBJ whole genome shotgun (WGS) entry which is preliminary data.</text>
</comment>
<dbReference type="Gene3D" id="3.30.930.10">
    <property type="entry name" value="Bira Bifunctional Protein, Domain 2"/>
    <property type="match status" value="1"/>
</dbReference>
<dbReference type="Proteomes" id="UP000232323">
    <property type="component" value="Unassembled WGS sequence"/>
</dbReference>
<protein>
    <recommendedName>
        <fullName evidence="1">BPL/LPL catalytic domain-containing protein</fullName>
    </recommendedName>
</protein>
<dbReference type="PANTHER" id="PTHR43506:SF1">
    <property type="entry name" value="BPL_LPL CATALYTIC DOMAIN-CONTAINING PROTEIN"/>
    <property type="match status" value="1"/>
</dbReference>
<feature type="domain" description="BPL/LPL catalytic" evidence="1">
    <location>
        <begin position="33"/>
        <end position="206"/>
    </location>
</feature>
<keyword evidence="3" id="KW-1185">Reference proteome</keyword>
<accession>A0A250XQ27</accession>
<evidence type="ECO:0000313" key="2">
    <source>
        <dbReference type="EMBL" id="GAX85165.1"/>
    </source>
</evidence>
<evidence type="ECO:0000313" key="3">
    <source>
        <dbReference type="Proteomes" id="UP000232323"/>
    </source>
</evidence>
<proteinExistence type="predicted"/>
<sequence length="253" mass="28256">MINASPVINILSLSRFPIYNQLVLEEAILRGTTENWCIINDGAFCPAIVMGISGRASELIQVPEAIKAGVQVVKRFTGGGTVVVDHDTIFTTLIVQGQSLPHVDPYPQPIMKWTEGFYEPVFKSFGEFRLKENDYVFQQQKFGGNAQAITGKRWLHHTSFLWDYRAESMSLLKQPKKAPAYREGRSHEHFIVRLKDFVSERSAITEGIIEACSKSGFIPEVRNLTDAAKALQGSNKICGTKLVDLTTALQQPQ</sequence>
<evidence type="ECO:0000259" key="1">
    <source>
        <dbReference type="PROSITE" id="PS51733"/>
    </source>
</evidence>
<dbReference type="EMBL" id="BEGY01000153">
    <property type="protein sequence ID" value="GAX85165.1"/>
    <property type="molecule type" value="Genomic_DNA"/>
</dbReference>
<dbReference type="SUPFAM" id="SSF55681">
    <property type="entry name" value="Class II aaRS and biotin synthetases"/>
    <property type="match status" value="1"/>
</dbReference>
<gene>
    <name evidence="2" type="ORF">CEUSTIGMA_g12583.t1</name>
</gene>
<dbReference type="InterPro" id="IPR004143">
    <property type="entry name" value="BPL_LPL_catalytic"/>
</dbReference>
<dbReference type="STRING" id="1157962.A0A250XQ27"/>
<dbReference type="AlphaFoldDB" id="A0A250XQ27"/>
<reference evidence="2 3" key="1">
    <citation type="submission" date="2017-08" db="EMBL/GenBank/DDBJ databases">
        <title>Acidophilic green algal genome provides insights into adaptation to an acidic environment.</title>
        <authorList>
            <person name="Hirooka S."/>
            <person name="Hirose Y."/>
            <person name="Kanesaki Y."/>
            <person name="Higuchi S."/>
            <person name="Fujiwara T."/>
            <person name="Onuma R."/>
            <person name="Era A."/>
            <person name="Ohbayashi R."/>
            <person name="Uzuka A."/>
            <person name="Nozaki H."/>
            <person name="Yoshikawa H."/>
            <person name="Miyagishima S.Y."/>
        </authorList>
    </citation>
    <scope>NUCLEOTIDE SEQUENCE [LARGE SCALE GENOMIC DNA]</scope>
    <source>
        <strain evidence="2 3">NIES-2499</strain>
    </source>
</reference>
<organism evidence="2 3">
    <name type="scientific">Chlamydomonas eustigma</name>
    <dbReference type="NCBI Taxonomy" id="1157962"/>
    <lineage>
        <taxon>Eukaryota</taxon>
        <taxon>Viridiplantae</taxon>
        <taxon>Chlorophyta</taxon>
        <taxon>core chlorophytes</taxon>
        <taxon>Chlorophyceae</taxon>
        <taxon>CS clade</taxon>
        <taxon>Chlamydomonadales</taxon>
        <taxon>Chlamydomonadaceae</taxon>
        <taxon>Chlamydomonas</taxon>
    </lineage>
</organism>